<keyword evidence="3" id="KW-1185">Reference proteome</keyword>
<keyword evidence="2" id="KW-0808">Transferase</keyword>
<dbReference type="InterPro" id="IPR029044">
    <property type="entry name" value="Nucleotide-diphossugar_trans"/>
</dbReference>
<dbReference type="AlphaFoldDB" id="A0A6I7HIZ6"/>
<dbReference type="InterPro" id="IPR005835">
    <property type="entry name" value="NTP_transferase_dom"/>
</dbReference>
<gene>
    <name evidence="2" type="ORF">DFR48_1082</name>
</gene>
<dbReference type="EMBL" id="QPIX01000008">
    <property type="protein sequence ID" value="RCW22480.1"/>
    <property type="molecule type" value="Genomic_DNA"/>
</dbReference>
<dbReference type="Pfam" id="PF00483">
    <property type="entry name" value="NTP_transferase"/>
    <property type="match status" value="1"/>
</dbReference>
<dbReference type="PANTHER" id="PTHR22572">
    <property type="entry name" value="SUGAR-1-PHOSPHATE GUANYL TRANSFERASE"/>
    <property type="match status" value="1"/>
</dbReference>
<protein>
    <submittedName>
        <fullName evidence="2">Nucleotidyltransferase-like protein</fullName>
    </submittedName>
</protein>
<dbReference type="RefSeq" id="WP_170141889.1">
    <property type="nucleotide sequence ID" value="NZ_QPIX01000008.1"/>
</dbReference>
<comment type="caution">
    <text evidence="2">The sequence shown here is derived from an EMBL/GenBank/DDBJ whole genome shotgun (WGS) entry which is preliminary data.</text>
</comment>
<name>A0A6I7HIZ6_9HYPH</name>
<dbReference type="Gene3D" id="3.90.550.10">
    <property type="entry name" value="Spore Coat Polysaccharide Biosynthesis Protein SpsA, Chain A"/>
    <property type="match status" value="1"/>
</dbReference>
<accession>A0A6I7HIZ6</accession>
<dbReference type="Proteomes" id="UP000252582">
    <property type="component" value="Unassembled WGS sequence"/>
</dbReference>
<dbReference type="InterPro" id="IPR050486">
    <property type="entry name" value="Mannose-1P_guanyltransferase"/>
</dbReference>
<evidence type="ECO:0000313" key="2">
    <source>
        <dbReference type="EMBL" id="RCW22480.1"/>
    </source>
</evidence>
<evidence type="ECO:0000313" key="3">
    <source>
        <dbReference type="Proteomes" id="UP000252582"/>
    </source>
</evidence>
<dbReference type="GO" id="GO:0016740">
    <property type="term" value="F:transferase activity"/>
    <property type="evidence" value="ECO:0007669"/>
    <property type="project" value="UniProtKB-KW"/>
</dbReference>
<proteinExistence type="predicted"/>
<reference evidence="2 3" key="1">
    <citation type="submission" date="2018-07" db="EMBL/GenBank/DDBJ databases">
        <title>Genomic Encyclopedia of Type Strains, Phase IV (KMG-IV): sequencing the most valuable type-strain genomes for metagenomic binning, comparative biology and taxonomic classification.</title>
        <authorList>
            <person name="Goeker M."/>
        </authorList>
    </citation>
    <scope>NUCLEOTIDE SEQUENCE [LARGE SCALE GENOMIC DNA]</scope>
    <source>
        <strain evidence="2 3">DSM 25528</strain>
    </source>
</reference>
<dbReference type="CDD" id="cd06426">
    <property type="entry name" value="NTP_transferase_like_2"/>
    <property type="match status" value="1"/>
</dbReference>
<organism evidence="2 3">
    <name type="scientific">Ciceribacter lividus</name>
    <dbReference type="NCBI Taxonomy" id="1197950"/>
    <lineage>
        <taxon>Bacteria</taxon>
        <taxon>Pseudomonadati</taxon>
        <taxon>Pseudomonadota</taxon>
        <taxon>Alphaproteobacteria</taxon>
        <taxon>Hyphomicrobiales</taxon>
        <taxon>Rhizobiaceae</taxon>
        <taxon>Ciceribacter</taxon>
    </lineage>
</organism>
<dbReference type="SUPFAM" id="SSF53448">
    <property type="entry name" value="Nucleotide-diphospho-sugar transferases"/>
    <property type="match status" value="1"/>
</dbReference>
<feature type="domain" description="Nucleotidyl transferase" evidence="1">
    <location>
        <begin position="116"/>
        <end position="336"/>
    </location>
</feature>
<evidence type="ECO:0000259" key="1">
    <source>
        <dbReference type="Pfam" id="PF00483"/>
    </source>
</evidence>
<sequence>MIGVFLNGVSCETVTHFFLWTPFQNAIITDENGRMLAEVCCDRWRQFIWEHEAKKFTVADALSLIQGDDSSTGRLQFTDVRKSSRVELIPRLDANGCVMGVEVRTGSLYRPIAAQGLIMAGGFGRRLGELTKNTPKPMLPIGDKPIAEHLLDNLLDSGVSDVFMSVHYCKDVLLNHFGDGEDFGARIRYVHEDKPLGTGGCLSLISKDIEAPLLVVNGDIFTDLQFHRLIDHHNASGADITVTVKRHAVTVPYGVIETNDYGNFIMREKPTFSHAINAAIYVLSPNILSKLEHGIRIDMPMLIQQMVSLGAKINLFPLMETWIDIGTEPELRRAQATVGVKPRPQLRTVLADYNLVNDDRDVVDLAAVRMKM</sequence>